<gene>
    <name evidence="1" type="primary">SPCC1235.03_1</name>
    <name evidence="1" type="ORF">g.124240</name>
</gene>
<accession>A0A1D1XTV9</accession>
<evidence type="ECO:0000313" key="1">
    <source>
        <dbReference type="EMBL" id="JAT45802.1"/>
    </source>
</evidence>
<dbReference type="AlphaFoldDB" id="A0A1D1XTV9"/>
<reference evidence="1" key="1">
    <citation type="submission" date="2015-07" db="EMBL/GenBank/DDBJ databases">
        <title>Transcriptome Assembly of Anthurium amnicola.</title>
        <authorList>
            <person name="Suzuki J."/>
        </authorList>
    </citation>
    <scope>NUCLEOTIDE SEQUENCE</scope>
</reference>
<feature type="non-terminal residue" evidence="1">
    <location>
        <position position="1"/>
    </location>
</feature>
<name>A0A1D1XTV9_9ARAE</name>
<dbReference type="EMBL" id="GDJX01022134">
    <property type="protein sequence ID" value="JAT45802.1"/>
    <property type="molecule type" value="Transcribed_RNA"/>
</dbReference>
<organism evidence="1">
    <name type="scientific">Anthurium amnicola</name>
    <dbReference type="NCBI Taxonomy" id="1678845"/>
    <lineage>
        <taxon>Eukaryota</taxon>
        <taxon>Viridiplantae</taxon>
        <taxon>Streptophyta</taxon>
        <taxon>Embryophyta</taxon>
        <taxon>Tracheophyta</taxon>
        <taxon>Spermatophyta</taxon>
        <taxon>Magnoliopsida</taxon>
        <taxon>Liliopsida</taxon>
        <taxon>Araceae</taxon>
        <taxon>Pothoideae</taxon>
        <taxon>Potheae</taxon>
        <taxon>Anthurium</taxon>
    </lineage>
</organism>
<feature type="non-terminal residue" evidence="1">
    <location>
        <position position="142"/>
    </location>
</feature>
<sequence>LHALQVERQQRDEVLRSSSIFDTPEPPVATVSSDIPVHEPEPGLPCDEAVNHEVWDAELFEDSGLTLISADVFLVDDYVPAVLGLACLQETVTRDHLSGIVLALRFFVDLSTSPIKTIRTLYWPRLWLSPWVLLQHFKTRGR</sequence>
<protein>
    <submittedName>
        <fullName evidence="1">Smr domain-containing protein C1235.03</fullName>
    </submittedName>
</protein>
<proteinExistence type="predicted"/>